<dbReference type="GO" id="GO:0008234">
    <property type="term" value="F:cysteine-type peptidase activity"/>
    <property type="evidence" value="ECO:0007669"/>
    <property type="project" value="UniProtKB-KW"/>
</dbReference>
<sequence length="275" mass="29249">MVEHHHNVKKYAVSTALLTSLAFTPVLSGSVLAHGGPDAGTSQNKASVNVQVDKQKQAGPNVGLITTGDRGEEVKEVQAALNDHGHDLSTDGIFGAKTGGAVTDFQENNALQVDGIVGPETKEALFSATNDSDNVTIQEAPETKTDAETVSSDAQNEIISIAQSLVGTPYEYGGESPQTGFDSSGFINYVFAQAGIDLDRTHADMWANNGTHVDNPSPGDVVFFENTYQDGPSHSGIYIGDNQMIHAGTEETGVEVTTMTYDYWQSRYIGAKSFD</sequence>
<dbReference type="PANTHER" id="PTHR47053:SF1">
    <property type="entry name" value="MUREIN DD-ENDOPEPTIDASE MEPH-RELATED"/>
    <property type="match status" value="1"/>
</dbReference>
<dbReference type="RefSeq" id="WP_135109697.1">
    <property type="nucleotide sequence ID" value="NZ_SRHY01000008.1"/>
</dbReference>
<organism evidence="6 7">
    <name type="scientific">Lentibacillus salicampi</name>
    <dbReference type="NCBI Taxonomy" id="175306"/>
    <lineage>
        <taxon>Bacteria</taxon>
        <taxon>Bacillati</taxon>
        <taxon>Bacillota</taxon>
        <taxon>Bacilli</taxon>
        <taxon>Bacillales</taxon>
        <taxon>Bacillaceae</taxon>
        <taxon>Lentibacillus</taxon>
    </lineage>
</organism>
<dbReference type="AlphaFoldDB" id="A0A4Y9ADV7"/>
<dbReference type="InterPro" id="IPR000064">
    <property type="entry name" value="NLP_P60_dom"/>
</dbReference>
<evidence type="ECO:0000256" key="1">
    <source>
        <dbReference type="ARBA" id="ARBA00007074"/>
    </source>
</evidence>
<evidence type="ECO:0000259" key="5">
    <source>
        <dbReference type="PROSITE" id="PS51935"/>
    </source>
</evidence>
<dbReference type="EMBL" id="SRHY01000008">
    <property type="protein sequence ID" value="TFJ93287.1"/>
    <property type="molecule type" value="Genomic_DNA"/>
</dbReference>
<evidence type="ECO:0000256" key="3">
    <source>
        <dbReference type="ARBA" id="ARBA00022801"/>
    </source>
</evidence>
<dbReference type="SUPFAM" id="SSF54001">
    <property type="entry name" value="Cysteine proteinases"/>
    <property type="match status" value="1"/>
</dbReference>
<dbReference type="SUPFAM" id="SSF47090">
    <property type="entry name" value="PGBD-like"/>
    <property type="match status" value="1"/>
</dbReference>
<keyword evidence="4" id="KW-0788">Thiol protease</keyword>
<evidence type="ECO:0000313" key="6">
    <source>
        <dbReference type="EMBL" id="TFJ93287.1"/>
    </source>
</evidence>
<evidence type="ECO:0000313" key="7">
    <source>
        <dbReference type="Proteomes" id="UP000298484"/>
    </source>
</evidence>
<dbReference type="OrthoDB" id="9813368at2"/>
<dbReference type="InterPro" id="IPR036365">
    <property type="entry name" value="PGBD-like_sf"/>
</dbReference>
<dbReference type="InterPro" id="IPR038765">
    <property type="entry name" value="Papain-like_cys_pep_sf"/>
</dbReference>
<gene>
    <name evidence="6" type="ORF">E4U82_08115</name>
</gene>
<evidence type="ECO:0000256" key="4">
    <source>
        <dbReference type="ARBA" id="ARBA00022807"/>
    </source>
</evidence>
<proteinExistence type="inferred from homology"/>
<dbReference type="InterPro" id="IPR002477">
    <property type="entry name" value="Peptidoglycan-bd-like"/>
</dbReference>
<dbReference type="PROSITE" id="PS51935">
    <property type="entry name" value="NLPC_P60"/>
    <property type="match status" value="1"/>
</dbReference>
<evidence type="ECO:0000256" key="2">
    <source>
        <dbReference type="ARBA" id="ARBA00022670"/>
    </source>
</evidence>
<dbReference type="GO" id="GO:0006508">
    <property type="term" value="P:proteolysis"/>
    <property type="evidence" value="ECO:0007669"/>
    <property type="project" value="UniProtKB-KW"/>
</dbReference>
<dbReference type="Proteomes" id="UP000298484">
    <property type="component" value="Unassembled WGS sequence"/>
</dbReference>
<dbReference type="Gene3D" id="1.10.101.10">
    <property type="entry name" value="PGBD-like superfamily/PGBD"/>
    <property type="match status" value="1"/>
</dbReference>
<comment type="caution">
    <text evidence="6">The sequence shown here is derived from an EMBL/GenBank/DDBJ whole genome shotgun (WGS) entry which is preliminary data.</text>
</comment>
<dbReference type="Pfam" id="PF01471">
    <property type="entry name" value="PG_binding_1"/>
    <property type="match status" value="1"/>
</dbReference>
<name>A0A4Y9ADV7_9BACI</name>
<keyword evidence="2" id="KW-0645">Protease</keyword>
<feature type="domain" description="NlpC/P60" evidence="5">
    <location>
        <begin position="152"/>
        <end position="275"/>
    </location>
</feature>
<dbReference type="Gene3D" id="3.90.1720.10">
    <property type="entry name" value="endopeptidase domain like (from Nostoc punctiforme)"/>
    <property type="match status" value="1"/>
</dbReference>
<keyword evidence="7" id="KW-1185">Reference proteome</keyword>
<comment type="similarity">
    <text evidence="1">Belongs to the peptidase C40 family.</text>
</comment>
<dbReference type="PANTHER" id="PTHR47053">
    <property type="entry name" value="MUREIN DD-ENDOPEPTIDASE MEPH-RELATED"/>
    <property type="match status" value="1"/>
</dbReference>
<accession>A0A4Y9ADV7</accession>
<dbReference type="Pfam" id="PF00877">
    <property type="entry name" value="NLPC_P60"/>
    <property type="match status" value="1"/>
</dbReference>
<dbReference type="InterPro" id="IPR036366">
    <property type="entry name" value="PGBDSf"/>
</dbReference>
<dbReference type="InterPro" id="IPR051202">
    <property type="entry name" value="Peptidase_C40"/>
</dbReference>
<protein>
    <submittedName>
        <fullName evidence="6">Peptidoglycan endopeptidase</fullName>
    </submittedName>
</protein>
<reference evidence="6 7" key="1">
    <citation type="submission" date="2019-03" db="EMBL/GenBank/DDBJ databases">
        <title>Genome sequence of Lentibacillus salicampi ATCC BAA-719.</title>
        <authorList>
            <person name="Maclea K.S."/>
            <person name="Simoes Junior M."/>
        </authorList>
    </citation>
    <scope>NUCLEOTIDE SEQUENCE [LARGE SCALE GENOMIC DNA]</scope>
    <source>
        <strain evidence="6 7">ATCC BAA-719</strain>
    </source>
</reference>
<keyword evidence="3" id="KW-0378">Hydrolase</keyword>